<evidence type="ECO:0000313" key="2">
    <source>
        <dbReference type="Proteomes" id="UP000729402"/>
    </source>
</evidence>
<organism evidence="1 2">
    <name type="scientific">Zizania palustris</name>
    <name type="common">Northern wild rice</name>
    <dbReference type="NCBI Taxonomy" id="103762"/>
    <lineage>
        <taxon>Eukaryota</taxon>
        <taxon>Viridiplantae</taxon>
        <taxon>Streptophyta</taxon>
        <taxon>Embryophyta</taxon>
        <taxon>Tracheophyta</taxon>
        <taxon>Spermatophyta</taxon>
        <taxon>Magnoliopsida</taxon>
        <taxon>Liliopsida</taxon>
        <taxon>Poales</taxon>
        <taxon>Poaceae</taxon>
        <taxon>BOP clade</taxon>
        <taxon>Oryzoideae</taxon>
        <taxon>Oryzeae</taxon>
        <taxon>Zizaniinae</taxon>
        <taxon>Zizania</taxon>
    </lineage>
</organism>
<proteinExistence type="predicted"/>
<reference evidence="1" key="1">
    <citation type="journal article" date="2021" name="bioRxiv">
        <title>Whole Genome Assembly and Annotation of Northern Wild Rice, Zizania palustris L., Supports a Whole Genome Duplication in the Zizania Genus.</title>
        <authorList>
            <person name="Haas M."/>
            <person name="Kono T."/>
            <person name="Macchietto M."/>
            <person name="Millas R."/>
            <person name="McGilp L."/>
            <person name="Shao M."/>
            <person name="Duquette J."/>
            <person name="Hirsch C.N."/>
            <person name="Kimball J."/>
        </authorList>
    </citation>
    <scope>NUCLEOTIDE SEQUENCE</scope>
    <source>
        <tissue evidence="1">Fresh leaf tissue</tissue>
    </source>
</reference>
<comment type="caution">
    <text evidence="1">The sequence shown here is derived from an EMBL/GenBank/DDBJ whole genome shotgun (WGS) entry which is preliminary data.</text>
</comment>
<gene>
    <name evidence="1" type="ORF">GUJ93_ZPchr0010g8564</name>
</gene>
<keyword evidence="2" id="KW-1185">Reference proteome</keyword>
<dbReference type="EMBL" id="JAAALK010000082">
    <property type="protein sequence ID" value="KAG8087695.1"/>
    <property type="molecule type" value="Genomic_DNA"/>
</dbReference>
<dbReference type="AlphaFoldDB" id="A0A8J5WDJ5"/>
<sequence>MAIRFDKRCNEDSSMEMATSLASANSLSTLQPSWSSEAYFLLIFLDVVASLGCQLHVLDSCLELRKTLLHGVAEVEQDERALKLSLCCFPQMYLAKENLVAGKAHEHDPLNFVVHSSYPLETIEHCFDG</sequence>
<name>A0A8J5WDJ5_ZIZPA</name>
<evidence type="ECO:0000313" key="1">
    <source>
        <dbReference type="EMBL" id="KAG8087695.1"/>
    </source>
</evidence>
<dbReference type="Proteomes" id="UP000729402">
    <property type="component" value="Unassembled WGS sequence"/>
</dbReference>
<reference evidence="1" key="2">
    <citation type="submission" date="2021-02" db="EMBL/GenBank/DDBJ databases">
        <authorList>
            <person name="Kimball J.A."/>
            <person name="Haas M.W."/>
            <person name="Macchietto M."/>
            <person name="Kono T."/>
            <person name="Duquette J."/>
            <person name="Shao M."/>
        </authorList>
    </citation>
    <scope>NUCLEOTIDE SEQUENCE</scope>
    <source>
        <tissue evidence="1">Fresh leaf tissue</tissue>
    </source>
</reference>
<accession>A0A8J5WDJ5</accession>
<protein>
    <submittedName>
        <fullName evidence="1">Uncharacterized protein</fullName>
    </submittedName>
</protein>